<name>A0ABW7GER8_9BURK</name>
<evidence type="ECO:0000313" key="2">
    <source>
        <dbReference type="EMBL" id="MFG6460447.1"/>
    </source>
</evidence>
<dbReference type="Proteomes" id="UP001606302">
    <property type="component" value="Unassembled WGS sequence"/>
</dbReference>
<evidence type="ECO:0000313" key="3">
    <source>
        <dbReference type="Proteomes" id="UP001606302"/>
    </source>
</evidence>
<feature type="signal peptide" evidence="1">
    <location>
        <begin position="1"/>
        <end position="21"/>
    </location>
</feature>
<gene>
    <name evidence="2" type="ORF">ACG04Q_02615</name>
</gene>
<evidence type="ECO:0008006" key="4">
    <source>
        <dbReference type="Google" id="ProtNLM"/>
    </source>
</evidence>
<dbReference type="EMBL" id="JBIGHX010000001">
    <property type="protein sequence ID" value="MFG6460447.1"/>
    <property type="molecule type" value="Genomic_DNA"/>
</dbReference>
<accession>A0ABW7GER8</accession>
<keyword evidence="3" id="KW-1185">Reference proteome</keyword>
<proteinExistence type="predicted"/>
<keyword evidence="1" id="KW-0732">Signal</keyword>
<sequence length="216" mass="23630">MRRCWRWGALALGTLAGVAGAQDEAPSLAAFLLRQTGSANSAQCHHIAHIARPQAHRHVGLIASCTDNADGSRQAWVFVADEAATGPIKLQVLSAPFDFGGSRHYVELVQAQGAQRFSIQINYRGGCGTSFDRFRIAFHQGDWVVAGLDSQSTNCGAPGEGTGSSRQERSADFLTGRVEERDYQHNKLVARRTHVDEFRRFALSDFDPFDPAYGPR</sequence>
<feature type="chain" id="PRO_5046637887" description="Secreted protein" evidence="1">
    <location>
        <begin position="22"/>
        <end position="216"/>
    </location>
</feature>
<comment type="caution">
    <text evidence="2">The sequence shown here is derived from an EMBL/GenBank/DDBJ whole genome shotgun (WGS) entry which is preliminary data.</text>
</comment>
<evidence type="ECO:0000256" key="1">
    <source>
        <dbReference type="SAM" id="SignalP"/>
    </source>
</evidence>
<reference evidence="2 3" key="1">
    <citation type="submission" date="2024-08" db="EMBL/GenBank/DDBJ databases">
        <authorList>
            <person name="Lu H."/>
        </authorList>
    </citation>
    <scope>NUCLEOTIDE SEQUENCE [LARGE SCALE GENOMIC DNA]</scope>
    <source>
        <strain evidence="2 3">DXS20W</strain>
    </source>
</reference>
<dbReference type="RefSeq" id="WP_394509259.1">
    <property type="nucleotide sequence ID" value="NZ_JBIGHX010000001.1"/>
</dbReference>
<organism evidence="2 3">
    <name type="scientific">Pelomonas lactea</name>
    <dbReference type="NCBI Taxonomy" id="3299030"/>
    <lineage>
        <taxon>Bacteria</taxon>
        <taxon>Pseudomonadati</taxon>
        <taxon>Pseudomonadota</taxon>
        <taxon>Betaproteobacteria</taxon>
        <taxon>Burkholderiales</taxon>
        <taxon>Sphaerotilaceae</taxon>
        <taxon>Roseateles</taxon>
    </lineage>
</organism>
<protein>
    <recommendedName>
        <fullName evidence="4">Secreted protein</fullName>
    </recommendedName>
</protein>